<organism evidence="2 3">
    <name type="scientific">Rhododendron simsii</name>
    <name type="common">Sims's rhododendron</name>
    <dbReference type="NCBI Taxonomy" id="118357"/>
    <lineage>
        <taxon>Eukaryota</taxon>
        <taxon>Viridiplantae</taxon>
        <taxon>Streptophyta</taxon>
        <taxon>Embryophyta</taxon>
        <taxon>Tracheophyta</taxon>
        <taxon>Spermatophyta</taxon>
        <taxon>Magnoliopsida</taxon>
        <taxon>eudicotyledons</taxon>
        <taxon>Gunneridae</taxon>
        <taxon>Pentapetalae</taxon>
        <taxon>asterids</taxon>
        <taxon>Ericales</taxon>
        <taxon>Ericaceae</taxon>
        <taxon>Ericoideae</taxon>
        <taxon>Rhodoreae</taxon>
        <taxon>Rhododendron</taxon>
    </lineage>
</organism>
<dbReference type="Proteomes" id="UP000626092">
    <property type="component" value="Unassembled WGS sequence"/>
</dbReference>
<proteinExistence type="predicted"/>
<protein>
    <submittedName>
        <fullName evidence="2">Uncharacterized protein</fullName>
    </submittedName>
</protein>
<evidence type="ECO:0000313" key="3">
    <source>
        <dbReference type="Proteomes" id="UP000626092"/>
    </source>
</evidence>
<evidence type="ECO:0000313" key="2">
    <source>
        <dbReference type="EMBL" id="KAF7130287.1"/>
    </source>
</evidence>
<accession>A0A834GFA1</accession>
<dbReference type="EMBL" id="WJXA01000010">
    <property type="protein sequence ID" value="KAF7130287.1"/>
    <property type="molecule type" value="Genomic_DNA"/>
</dbReference>
<name>A0A834GFA1_RHOSS</name>
<dbReference type="EMBL" id="WJXA01000101">
    <property type="protein sequence ID" value="KAF7116026.1"/>
    <property type="molecule type" value="Genomic_DNA"/>
</dbReference>
<comment type="caution">
    <text evidence="2">The sequence shown here is derived from an EMBL/GenBank/DDBJ whole genome shotgun (WGS) entry which is preliminary data.</text>
</comment>
<gene>
    <name evidence="2" type="ORF">RHSIM_Rhsim10G0210100</name>
    <name evidence="1" type="ORF">RHSIM_RhsimUnG0040500</name>
</gene>
<dbReference type="AlphaFoldDB" id="A0A834GFA1"/>
<evidence type="ECO:0000313" key="1">
    <source>
        <dbReference type="EMBL" id="KAF7116026.1"/>
    </source>
</evidence>
<sequence length="187" mass="21521">MDQHDDMEVNNAQIQSEVELLDAIQHDQLEINNQWLEPALERAAAVEIPIANNMHQHDAMEVNNAQVQSKVELLDAVQHDELQMNNQQLEAGPEPESSVTVGLIETYEHLKIEIIDLFQMLKVTRSSSEHLALALQLNPSLQLLRQFDQQVEEQINANTQKELEEFQRNIIWNEFAIDEIAIPWVVD</sequence>
<reference evidence="2" key="1">
    <citation type="submission" date="2019-11" db="EMBL/GenBank/DDBJ databases">
        <authorList>
            <person name="Liu Y."/>
            <person name="Hou J."/>
            <person name="Li T.-Q."/>
            <person name="Guan C.-H."/>
            <person name="Wu X."/>
            <person name="Wu H.-Z."/>
            <person name="Ling F."/>
            <person name="Zhang R."/>
            <person name="Shi X.-G."/>
            <person name="Ren J.-P."/>
            <person name="Chen E.-F."/>
            <person name="Sun J.-M."/>
        </authorList>
    </citation>
    <scope>NUCLEOTIDE SEQUENCE</scope>
    <source>
        <strain evidence="2">Adult_tree_wgs_1</strain>
        <tissue evidence="2">Leaves</tissue>
    </source>
</reference>
<keyword evidence="3" id="KW-1185">Reference proteome</keyword>